<protein>
    <submittedName>
        <fullName evidence="1">Uncharacterized protein</fullName>
    </submittedName>
</protein>
<evidence type="ECO:0000313" key="1">
    <source>
        <dbReference type="EMBL" id="KAK4359357.1"/>
    </source>
</evidence>
<proteinExistence type="predicted"/>
<name>A0AAE1RYE7_9SOLA</name>
<keyword evidence="2" id="KW-1185">Reference proteome</keyword>
<comment type="caution">
    <text evidence="1">The sequence shown here is derived from an EMBL/GenBank/DDBJ whole genome shotgun (WGS) entry which is preliminary data.</text>
</comment>
<evidence type="ECO:0000313" key="2">
    <source>
        <dbReference type="Proteomes" id="UP001291623"/>
    </source>
</evidence>
<dbReference type="Proteomes" id="UP001291623">
    <property type="component" value="Unassembled WGS sequence"/>
</dbReference>
<reference evidence="1" key="1">
    <citation type="submission" date="2023-12" db="EMBL/GenBank/DDBJ databases">
        <title>Genome assembly of Anisodus tanguticus.</title>
        <authorList>
            <person name="Wang Y.-J."/>
        </authorList>
    </citation>
    <scope>NUCLEOTIDE SEQUENCE</scope>
    <source>
        <strain evidence="1">KB-2021</strain>
        <tissue evidence="1">Leaf</tissue>
    </source>
</reference>
<dbReference type="EMBL" id="JAVYJV010000011">
    <property type="protein sequence ID" value="KAK4359357.1"/>
    <property type="molecule type" value="Genomic_DNA"/>
</dbReference>
<gene>
    <name evidence="1" type="ORF">RND71_021586</name>
</gene>
<dbReference type="AlphaFoldDB" id="A0AAE1RYE7"/>
<organism evidence="1 2">
    <name type="scientific">Anisodus tanguticus</name>
    <dbReference type="NCBI Taxonomy" id="243964"/>
    <lineage>
        <taxon>Eukaryota</taxon>
        <taxon>Viridiplantae</taxon>
        <taxon>Streptophyta</taxon>
        <taxon>Embryophyta</taxon>
        <taxon>Tracheophyta</taxon>
        <taxon>Spermatophyta</taxon>
        <taxon>Magnoliopsida</taxon>
        <taxon>eudicotyledons</taxon>
        <taxon>Gunneridae</taxon>
        <taxon>Pentapetalae</taxon>
        <taxon>asterids</taxon>
        <taxon>lamiids</taxon>
        <taxon>Solanales</taxon>
        <taxon>Solanaceae</taxon>
        <taxon>Solanoideae</taxon>
        <taxon>Hyoscyameae</taxon>
        <taxon>Anisodus</taxon>
    </lineage>
</organism>
<sequence>MLESMKDKGDHVGDDVVNDCVKVGDDAGKISRDEVDWSVIPDVEFSKFTQPDIVKNDMTMKEVDNVVKSVTGNVLDDQVVDDVANKCVKAMEEFGNVGKDMMEAMEEVGTEKLQELGVGQNIGDELEDHVADVEKMRWRR</sequence>
<accession>A0AAE1RYE7</accession>